<keyword evidence="1" id="KW-0479">Metal-binding</keyword>
<accession>A0A151WRJ2</accession>
<reference evidence="7 8" key="1">
    <citation type="submission" date="2015-09" db="EMBL/GenBank/DDBJ databases">
        <title>Trachymyrmex zeteki WGS genome.</title>
        <authorList>
            <person name="Nygaard S."/>
            <person name="Hu H."/>
            <person name="Boomsma J."/>
            <person name="Zhang G."/>
        </authorList>
    </citation>
    <scope>NUCLEOTIDE SEQUENCE [LARGE SCALE GENOMIC DNA]</scope>
    <source>
        <strain evidence="7">Tzet28-1</strain>
        <tissue evidence="7">Whole body</tissue>
    </source>
</reference>
<evidence type="ECO:0000259" key="6">
    <source>
        <dbReference type="PROSITE" id="PS50950"/>
    </source>
</evidence>
<dbReference type="PROSITE" id="PS50950">
    <property type="entry name" value="ZF_THAP"/>
    <property type="match status" value="1"/>
</dbReference>
<keyword evidence="4 5" id="KW-0238">DNA-binding</keyword>
<evidence type="ECO:0000256" key="2">
    <source>
        <dbReference type="ARBA" id="ARBA00022771"/>
    </source>
</evidence>
<evidence type="ECO:0000313" key="8">
    <source>
        <dbReference type="Proteomes" id="UP000075809"/>
    </source>
</evidence>
<feature type="domain" description="THAP-type" evidence="6">
    <location>
        <begin position="1"/>
        <end position="81"/>
    </location>
</feature>
<keyword evidence="2 5" id="KW-0863">Zinc-finger</keyword>
<proteinExistence type="predicted"/>
<evidence type="ECO:0000256" key="1">
    <source>
        <dbReference type="ARBA" id="ARBA00022723"/>
    </source>
</evidence>
<gene>
    <name evidence="7" type="ORF">ALC60_10608</name>
</gene>
<dbReference type="SMART" id="SM00980">
    <property type="entry name" value="THAP"/>
    <property type="match status" value="1"/>
</dbReference>
<dbReference type="SUPFAM" id="SSF57716">
    <property type="entry name" value="Glucocorticoid receptor-like (DNA-binding domain)"/>
    <property type="match status" value="1"/>
</dbReference>
<keyword evidence="8" id="KW-1185">Reference proteome</keyword>
<dbReference type="AlphaFoldDB" id="A0A151WRJ2"/>
<dbReference type="GO" id="GO:0003677">
    <property type="term" value="F:DNA binding"/>
    <property type="evidence" value="ECO:0007669"/>
    <property type="project" value="UniProtKB-UniRule"/>
</dbReference>
<dbReference type="EMBL" id="KQ982813">
    <property type="protein sequence ID" value="KYQ50295.1"/>
    <property type="molecule type" value="Genomic_DNA"/>
</dbReference>
<dbReference type="GO" id="GO:0008270">
    <property type="term" value="F:zinc ion binding"/>
    <property type="evidence" value="ECO:0007669"/>
    <property type="project" value="UniProtKB-KW"/>
</dbReference>
<evidence type="ECO:0000313" key="7">
    <source>
        <dbReference type="EMBL" id="KYQ50295.1"/>
    </source>
</evidence>
<evidence type="ECO:0000256" key="3">
    <source>
        <dbReference type="ARBA" id="ARBA00022833"/>
    </source>
</evidence>
<keyword evidence="3" id="KW-0862">Zinc</keyword>
<dbReference type="STRING" id="64791.A0A151WRJ2"/>
<evidence type="ECO:0000256" key="5">
    <source>
        <dbReference type="PROSITE-ProRule" id="PRU00309"/>
    </source>
</evidence>
<dbReference type="OrthoDB" id="7552133at2759"/>
<dbReference type="KEGG" id="mzt:108727267"/>
<protein>
    <recommendedName>
        <fullName evidence="6">THAP-type domain-containing protein</fullName>
    </recommendedName>
</protein>
<dbReference type="InterPro" id="IPR006612">
    <property type="entry name" value="THAP_Znf"/>
</dbReference>
<dbReference type="Proteomes" id="UP000075809">
    <property type="component" value="Unassembled WGS sequence"/>
</dbReference>
<organism evidence="7 8">
    <name type="scientific">Mycetomoellerius zeteki</name>
    <dbReference type="NCBI Taxonomy" id="64791"/>
    <lineage>
        <taxon>Eukaryota</taxon>
        <taxon>Metazoa</taxon>
        <taxon>Ecdysozoa</taxon>
        <taxon>Arthropoda</taxon>
        <taxon>Hexapoda</taxon>
        <taxon>Insecta</taxon>
        <taxon>Pterygota</taxon>
        <taxon>Neoptera</taxon>
        <taxon>Endopterygota</taxon>
        <taxon>Hymenoptera</taxon>
        <taxon>Apocrita</taxon>
        <taxon>Aculeata</taxon>
        <taxon>Formicoidea</taxon>
        <taxon>Formicidae</taxon>
        <taxon>Myrmicinae</taxon>
        <taxon>Mycetomoellerius</taxon>
    </lineage>
</organism>
<dbReference type="Pfam" id="PF05485">
    <property type="entry name" value="THAP"/>
    <property type="match status" value="1"/>
</dbReference>
<name>A0A151WRJ2_9HYME</name>
<evidence type="ECO:0000256" key="4">
    <source>
        <dbReference type="ARBA" id="ARBA00023125"/>
    </source>
</evidence>
<sequence length="255" mass="29394">MGRACCILGCPSGGDAPSHQIPKNPALFQKWKSLIYSEKIQHMTDEQISKCAVCYRHFADNDYLVTFRVRKLKRGVAPSLNLPNRSDSSVPIMIKIEPQTLAASREMFTVKKETEVTEIPRIMEESEITQITLFEDTPEKIKSCSFNQPQILLDTNTEQTNSTAETFKLNHRKKTSRRKRKLTAKQLLLLQCKQQAKQYEKTPTIQKLLSFLTSAEIAAIKTKIRKSRYSPRIYVRIYHNIAQRKAFGQLKLFKN</sequence>